<gene>
    <name evidence="2" type="ORF">GCE9029_01362</name>
</gene>
<evidence type="ECO:0000313" key="3">
    <source>
        <dbReference type="Proteomes" id="UP000071641"/>
    </source>
</evidence>
<keyword evidence="3" id="KW-1185">Reference proteome</keyword>
<proteinExistence type="predicted"/>
<dbReference type="SUPFAM" id="SSF54593">
    <property type="entry name" value="Glyoxalase/Bleomycin resistance protein/Dihydroxybiphenyl dioxygenase"/>
    <property type="match status" value="1"/>
</dbReference>
<organism evidence="2 3">
    <name type="scientific">Grimontia celer</name>
    <dbReference type="NCBI Taxonomy" id="1796497"/>
    <lineage>
        <taxon>Bacteria</taxon>
        <taxon>Pseudomonadati</taxon>
        <taxon>Pseudomonadota</taxon>
        <taxon>Gammaproteobacteria</taxon>
        <taxon>Vibrionales</taxon>
        <taxon>Vibrionaceae</taxon>
        <taxon>Grimontia</taxon>
    </lineage>
</organism>
<dbReference type="InterPro" id="IPR029068">
    <property type="entry name" value="Glyas_Bleomycin-R_OHBP_Dase"/>
</dbReference>
<feature type="domain" description="VOC" evidence="1">
    <location>
        <begin position="3"/>
        <end position="117"/>
    </location>
</feature>
<evidence type="ECO:0000313" key="2">
    <source>
        <dbReference type="EMBL" id="CZF79262.1"/>
    </source>
</evidence>
<dbReference type="Gene3D" id="3.10.180.10">
    <property type="entry name" value="2,3-Dihydroxybiphenyl 1,2-Dioxygenase, domain 1"/>
    <property type="match status" value="1"/>
</dbReference>
<dbReference type="Pfam" id="PF00903">
    <property type="entry name" value="Glyoxalase"/>
    <property type="match status" value="1"/>
</dbReference>
<dbReference type="PANTHER" id="PTHR33993:SF2">
    <property type="entry name" value="VOC DOMAIN-CONTAINING PROTEIN"/>
    <property type="match status" value="1"/>
</dbReference>
<dbReference type="EMBL" id="FIZX01000001">
    <property type="protein sequence ID" value="CZF79262.1"/>
    <property type="molecule type" value="Genomic_DNA"/>
</dbReference>
<reference evidence="3" key="1">
    <citation type="submission" date="2016-02" db="EMBL/GenBank/DDBJ databases">
        <authorList>
            <person name="Rodrigo-Torres Lidia"/>
            <person name="Arahal R.David."/>
        </authorList>
    </citation>
    <scope>NUCLEOTIDE SEQUENCE [LARGE SCALE GENOMIC DNA]</scope>
    <source>
        <strain evidence="3">CECT 9029</strain>
    </source>
</reference>
<dbReference type="RefSeq" id="WP_062661991.1">
    <property type="nucleotide sequence ID" value="NZ_FIZX01000001.1"/>
</dbReference>
<accession>A0A128EXH2</accession>
<dbReference type="CDD" id="cd07247">
    <property type="entry name" value="SgaA_N_like"/>
    <property type="match status" value="1"/>
</dbReference>
<dbReference type="STRING" id="1796497.GCE9029_01362"/>
<dbReference type="InterPro" id="IPR004360">
    <property type="entry name" value="Glyas_Fos-R_dOase_dom"/>
</dbReference>
<dbReference type="InterPro" id="IPR037523">
    <property type="entry name" value="VOC_core"/>
</dbReference>
<dbReference type="Proteomes" id="UP000071641">
    <property type="component" value="Unassembled WGS sequence"/>
</dbReference>
<protein>
    <submittedName>
        <fullName evidence="2">Glyoxalase-like domain protein</fullName>
    </submittedName>
</protein>
<sequence>MNPVGWFEIAVSDMDRAMTFYEAALGMTLSKQEVGGQQMAWFPVEKETAYGATGALVLGEPGASATTVYFGVNSIEDVLDRVPEGAVVVPKTAIGENFGFFAQLRDSEGNLIGIHSHT</sequence>
<dbReference type="PANTHER" id="PTHR33993">
    <property type="entry name" value="GLYOXALASE-RELATED"/>
    <property type="match status" value="1"/>
</dbReference>
<evidence type="ECO:0000259" key="1">
    <source>
        <dbReference type="PROSITE" id="PS51819"/>
    </source>
</evidence>
<dbReference type="PROSITE" id="PS51819">
    <property type="entry name" value="VOC"/>
    <property type="match status" value="1"/>
</dbReference>
<dbReference type="InterPro" id="IPR052164">
    <property type="entry name" value="Anthracycline_SecMetBiosynth"/>
</dbReference>
<name>A0A128EXH2_9GAMM</name>
<dbReference type="AlphaFoldDB" id="A0A128EXH2"/>
<dbReference type="OrthoDB" id="8776491at2"/>